<evidence type="ECO:0000256" key="3">
    <source>
        <dbReference type="ARBA" id="ARBA00022664"/>
    </source>
</evidence>
<dbReference type="PANTHER" id="PTHR36562:SF5">
    <property type="entry name" value="SERINE_ARGININE REPETITIVE MATRIX 2"/>
    <property type="match status" value="1"/>
</dbReference>
<evidence type="ECO:0000256" key="4">
    <source>
        <dbReference type="ARBA" id="ARBA00022728"/>
    </source>
</evidence>
<keyword evidence="10" id="KW-1185">Reference proteome</keyword>
<feature type="compositionally biased region" description="Basic and acidic residues" evidence="7">
    <location>
        <begin position="161"/>
        <end position="172"/>
    </location>
</feature>
<name>A0A9W8CRQ2_9FUNG</name>
<dbReference type="Pfam" id="PF08312">
    <property type="entry name" value="cwf21"/>
    <property type="match status" value="1"/>
</dbReference>
<comment type="caution">
    <text evidence="9">The sequence shown here is derived from an EMBL/GenBank/DDBJ whole genome shotgun (WGS) entry which is preliminary data.</text>
</comment>
<dbReference type="PANTHER" id="PTHR36562">
    <property type="entry name" value="SERINE/ARGININE REPETITIVE MATRIX 2"/>
    <property type="match status" value="1"/>
</dbReference>
<evidence type="ECO:0000256" key="6">
    <source>
        <dbReference type="ARBA" id="ARBA00023242"/>
    </source>
</evidence>
<feature type="domain" description="CWF21" evidence="8">
    <location>
        <begin position="57"/>
        <end position="102"/>
    </location>
</feature>
<feature type="compositionally biased region" description="Acidic residues" evidence="7">
    <location>
        <begin position="234"/>
        <end position="251"/>
    </location>
</feature>
<protein>
    <submittedName>
        <fullName evidence="9">RNA-splicing factor</fullName>
    </submittedName>
</protein>
<evidence type="ECO:0000313" key="10">
    <source>
        <dbReference type="Proteomes" id="UP001149813"/>
    </source>
</evidence>
<keyword evidence="4" id="KW-0747">Spliceosome</keyword>
<evidence type="ECO:0000313" key="9">
    <source>
        <dbReference type="EMBL" id="KAJ1723805.1"/>
    </source>
</evidence>
<evidence type="ECO:0000256" key="2">
    <source>
        <dbReference type="ARBA" id="ARBA00005954"/>
    </source>
</evidence>
<dbReference type="InterPro" id="IPR013170">
    <property type="entry name" value="mRNA_splic_Cwf21_dom"/>
</dbReference>
<keyword evidence="6" id="KW-0539">Nucleus</keyword>
<sequence>MYNGIGLNTPRGSGTSGHVVRNASALRPGQSGGTNRKGERYSRDAAPKSKHIDQGIIEHERKRQVEVKCLELQDKLEDQGLPEDEVEEQVDKYRQQLLKNLDNLDASGGKAIKAFETHKIAEAKSRENKRMASALRIDGEYVEGEAFDKELQELKRQKRMLEREKERARELDGSESETGDSDSGSDDSRSYRNSESESEGSSHTGSGGSSDGEIETEAPPKDTPPARPARPVEDGEPGEIEESSDEAEQSD</sequence>
<dbReference type="SMART" id="SM01115">
    <property type="entry name" value="cwf21"/>
    <property type="match status" value="1"/>
</dbReference>
<comment type="subcellular location">
    <subcellularLocation>
        <location evidence="1">Nucleus</location>
    </subcellularLocation>
</comment>
<evidence type="ECO:0000256" key="5">
    <source>
        <dbReference type="ARBA" id="ARBA00023187"/>
    </source>
</evidence>
<gene>
    <name evidence="9" type="primary">CWC21</name>
    <name evidence="9" type="ORF">LPJ53_001874</name>
</gene>
<dbReference type="AlphaFoldDB" id="A0A9W8CRQ2"/>
<evidence type="ECO:0000256" key="1">
    <source>
        <dbReference type="ARBA" id="ARBA00004123"/>
    </source>
</evidence>
<dbReference type="GO" id="GO:0006397">
    <property type="term" value="P:mRNA processing"/>
    <property type="evidence" value="ECO:0007669"/>
    <property type="project" value="UniProtKB-KW"/>
</dbReference>
<dbReference type="EMBL" id="JANBOJ010000052">
    <property type="protein sequence ID" value="KAJ1723805.1"/>
    <property type="molecule type" value="Genomic_DNA"/>
</dbReference>
<organism evidence="9 10">
    <name type="scientific">Coemansia erecta</name>
    <dbReference type="NCBI Taxonomy" id="147472"/>
    <lineage>
        <taxon>Eukaryota</taxon>
        <taxon>Fungi</taxon>
        <taxon>Fungi incertae sedis</taxon>
        <taxon>Zoopagomycota</taxon>
        <taxon>Kickxellomycotina</taxon>
        <taxon>Kickxellomycetes</taxon>
        <taxon>Kickxellales</taxon>
        <taxon>Kickxellaceae</taxon>
        <taxon>Coemansia</taxon>
    </lineage>
</organism>
<dbReference type="GO" id="GO:0008380">
    <property type="term" value="P:RNA splicing"/>
    <property type="evidence" value="ECO:0007669"/>
    <property type="project" value="UniProtKB-KW"/>
</dbReference>
<feature type="compositionally biased region" description="Basic and acidic residues" evidence="7">
    <location>
        <begin position="36"/>
        <end position="57"/>
    </location>
</feature>
<dbReference type="CDD" id="cd21372">
    <property type="entry name" value="cwf21_CWC21-like"/>
    <property type="match status" value="1"/>
</dbReference>
<proteinExistence type="inferred from homology"/>
<evidence type="ECO:0000259" key="8">
    <source>
        <dbReference type="SMART" id="SM01115"/>
    </source>
</evidence>
<dbReference type="Proteomes" id="UP001149813">
    <property type="component" value="Unassembled WGS sequence"/>
</dbReference>
<comment type="similarity">
    <text evidence="2">Belongs to the CWC21 family.</text>
</comment>
<dbReference type="InterPro" id="IPR051372">
    <property type="entry name" value="CWC21"/>
</dbReference>
<dbReference type="OrthoDB" id="10267305at2759"/>
<reference evidence="9" key="1">
    <citation type="submission" date="2022-07" db="EMBL/GenBank/DDBJ databases">
        <title>Phylogenomic reconstructions and comparative analyses of Kickxellomycotina fungi.</title>
        <authorList>
            <person name="Reynolds N.K."/>
            <person name="Stajich J.E."/>
            <person name="Barry K."/>
            <person name="Grigoriev I.V."/>
            <person name="Crous P."/>
            <person name="Smith M.E."/>
        </authorList>
    </citation>
    <scope>NUCLEOTIDE SEQUENCE</scope>
    <source>
        <strain evidence="9">NBRC 32514</strain>
    </source>
</reference>
<feature type="region of interest" description="Disordered" evidence="7">
    <location>
        <begin position="1"/>
        <end position="57"/>
    </location>
</feature>
<dbReference type="Gene3D" id="6.10.140.420">
    <property type="match status" value="1"/>
</dbReference>
<feature type="region of interest" description="Disordered" evidence="7">
    <location>
        <begin position="161"/>
        <end position="251"/>
    </location>
</feature>
<keyword evidence="3" id="KW-0507">mRNA processing</keyword>
<dbReference type="GO" id="GO:0005681">
    <property type="term" value="C:spliceosomal complex"/>
    <property type="evidence" value="ECO:0007669"/>
    <property type="project" value="UniProtKB-KW"/>
</dbReference>
<feature type="compositionally biased region" description="Basic and acidic residues" evidence="7">
    <location>
        <begin position="186"/>
        <end position="195"/>
    </location>
</feature>
<keyword evidence="5" id="KW-0508">mRNA splicing</keyword>
<evidence type="ECO:0000256" key="7">
    <source>
        <dbReference type="SAM" id="MobiDB-lite"/>
    </source>
</evidence>
<feature type="compositionally biased region" description="Acidic residues" evidence="7">
    <location>
        <begin position="173"/>
        <end position="185"/>
    </location>
</feature>
<accession>A0A9W8CRQ2</accession>